<dbReference type="InterPro" id="IPR014757">
    <property type="entry name" value="Tscrpt_reg_IclR_C"/>
</dbReference>
<dbReference type="InterPro" id="IPR005471">
    <property type="entry name" value="Tscrpt_reg_IclR_N"/>
</dbReference>
<evidence type="ECO:0000256" key="1">
    <source>
        <dbReference type="ARBA" id="ARBA00023015"/>
    </source>
</evidence>
<organism evidence="6 7">
    <name type="scientific">Streptomyces roseicoloratus</name>
    <dbReference type="NCBI Taxonomy" id="2508722"/>
    <lineage>
        <taxon>Bacteria</taxon>
        <taxon>Bacillati</taxon>
        <taxon>Actinomycetota</taxon>
        <taxon>Actinomycetes</taxon>
        <taxon>Kitasatosporales</taxon>
        <taxon>Streptomycetaceae</taxon>
        <taxon>Streptomyces</taxon>
    </lineage>
</organism>
<dbReference type="Pfam" id="PF09339">
    <property type="entry name" value="HTH_IclR"/>
    <property type="match status" value="1"/>
</dbReference>
<dbReference type="InterPro" id="IPR050707">
    <property type="entry name" value="HTH_MetabolicPath_Reg"/>
</dbReference>
<evidence type="ECO:0000256" key="2">
    <source>
        <dbReference type="ARBA" id="ARBA00023125"/>
    </source>
</evidence>
<proteinExistence type="predicted"/>
<dbReference type="InterPro" id="IPR029016">
    <property type="entry name" value="GAF-like_dom_sf"/>
</dbReference>
<dbReference type="EMBL" id="CP133762">
    <property type="protein sequence ID" value="WMX48363.1"/>
    <property type="molecule type" value="Genomic_DNA"/>
</dbReference>
<evidence type="ECO:0000313" key="7">
    <source>
        <dbReference type="Proteomes" id="UP001250858"/>
    </source>
</evidence>
<gene>
    <name evidence="6" type="ORF">RGF97_31135</name>
</gene>
<name>A0ABY9S1S6_9ACTN</name>
<dbReference type="InterPro" id="IPR036388">
    <property type="entry name" value="WH-like_DNA-bd_sf"/>
</dbReference>
<evidence type="ECO:0000313" key="6">
    <source>
        <dbReference type="EMBL" id="WMX48363.1"/>
    </source>
</evidence>
<keyword evidence="1" id="KW-0805">Transcription regulation</keyword>
<evidence type="ECO:0000259" key="5">
    <source>
        <dbReference type="PROSITE" id="PS51078"/>
    </source>
</evidence>
<keyword evidence="3" id="KW-0804">Transcription</keyword>
<feature type="domain" description="HTH iclR-type" evidence="4">
    <location>
        <begin position="8"/>
        <end position="68"/>
    </location>
</feature>
<dbReference type="Pfam" id="PF01614">
    <property type="entry name" value="IclR_C"/>
    <property type="match status" value="1"/>
</dbReference>
<accession>A0ABY9S1S6</accession>
<dbReference type="PROSITE" id="PS51078">
    <property type="entry name" value="ICLR_ED"/>
    <property type="match status" value="1"/>
</dbReference>
<evidence type="ECO:0000259" key="4">
    <source>
        <dbReference type="PROSITE" id="PS51077"/>
    </source>
</evidence>
<dbReference type="PANTHER" id="PTHR30136:SF24">
    <property type="entry name" value="HTH-TYPE TRANSCRIPTIONAL REPRESSOR ALLR"/>
    <property type="match status" value="1"/>
</dbReference>
<reference evidence="6 7" key="1">
    <citation type="submission" date="2023-09" db="EMBL/GenBank/DDBJ databases">
        <title>Complete genome of Streptomyces roseicoloratus T14.</title>
        <authorList>
            <person name="Bashizi T."/>
            <person name="Kim M.-J."/>
            <person name="Lee G."/>
            <person name="Tagele S.B."/>
            <person name="Shin J.-H."/>
        </authorList>
    </citation>
    <scope>NUCLEOTIDE SEQUENCE [LARGE SCALE GENOMIC DNA]</scope>
    <source>
        <strain evidence="6 7">T14</strain>
    </source>
</reference>
<dbReference type="Proteomes" id="UP001250858">
    <property type="component" value="Chromosome"/>
</dbReference>
<dbReference type="SUPFAM" id="SSF55781">
    <property type="entry name" value="GAF domain-like"/>
    <property type="match status" value="1"/>
</dbReference>
<feature type="domain" description="IclR-ED" evidence="5">
    <location>
        <begin position="69"/>
        <end position="261"/>
    </location>
</feature>
<evidence type="ECO:0000256" key="3">
    <source>
        <dbReference type="ARBA" id="ARBA00023163"/>
    </source>
</evidence>
<keyword evidence="2" id="KW-0238">DNA-binding</keyword>
<protein>
    <submittedName>
        <fullName evidence="6">IclR family transcriptional regulator C-terminal domain-containing protein</fullName>
    </submittedName>
</protein>
<dbReference type="PANTHER" id="PTHR30136">
    <property type="entry name" value="HELIX-TURN-HELIX TRANSCRIPTIONAL REGULATOR, ICLR FAMILY"/>
    <property type="match status" value="1"/>
</dbReference>
<dbReference type="RefSeq" id="WP_309549868.1">
    <property type="nucleotide sequence ID" value="NZ_CP133762.1"/>
</dbReference>
<dbReference type="SMART" id="SM00346">
    <property type="entry name" value="HTH_ICLR"/>
    <property type="match status" value="1"/>
</dbReference>
<sequence>MSTSPIGPQSVDRALAILDAVADADRPVRAKTLARTLGCALSTVYHLTGPLVARGHLVRTPEGYAPGPRVPALHRAYQRHHGLGGPVAELLGHLRRTAGAEAYFTAYRDGRITVVDTTAPVTETTHPFAPGPEPRAHATAHGKALLAELPRAARRRYLDDHGMARFTDRTITSPERFEAELARVRERGFAVSVGEADPAYTCLATALPAVPGHARRPSGGGSGAVHALSVSLPTADFRRRHGELRAALARAVPLFTAALPYPPDAP</sequence>
<dbReference type="PROSITE" id="PS51077">
    <property type="entry name" value="HTH_ICLR"/>
    <property type="match status" value="1"/>
</dbReference>
<dbReference type="InterPro" id="IPR036390">
    <property type="entry name" value="WH_DNA-bd_sf"/>
</dbReference>
<keyword evidence="7" id="KW-1185">Reference proteome</keyword>
<dbReference type="SUPFAM" id="SSF46785">
    <property type="entry name" value="Winged helix' DNA-binding domain"/>
    <property type="match status" value="1"/>
</dbReference>
<dbReference type="Gene3D" id="1.10.10.10">
    <property type="entry name" value="Winged helix-like DNA-binding domain superfamily/Winged helix DNA-binding domain"/>
    <property type="match status" value="1"/>
</dbReference>
<dbReference type="Gene3D" id="3.30.450.40">
    <property type="match status" value="1"/>
</dbReference>